<dbReference type="EMBL" id="PDUG01000018">
    <property type="protein sequence ID" value="PIC12815.1"/>
    <property type="molecule type" value="Genomic_DNA"/>
</dbReference>
<evidence type="ECO:0000313" key="3">
    <source>
        <dbReference type="EMBL" id="PIC12815.1"/>
    </source>
</evidence>
<sequence length="497" mass="56880">MFPKIGTCQAYDGNSKQRNRFSQNGQKAFRVLNGLFGTKRSLFKKIKEKELKQLLDDCQQKEKKVELLEGKIKDIVKDKETAEKAQNCLVQEILRLQSTAKNLEGDLTEARHLNTELQLCNTKLNYASQATTKNNHFARKHNKSLQKRLDYAILGIHHHKNGSGSPSVQGGIGKTSSSKKEWMRRAAYCHGERQCNKSRVPRKKARCVDLESNPRVIREKDHQPPDLPKKFQAIFLNILYLDSSQMPTAGNFRAGPERGVSYTRSRSRDSGDGGMRLREMPSTQSSETAGSEAHRRHNEPQLQGKSTVKGTGAIKSLEEKRKWVDAREKNKKGLGAYKLSCNCDRVDVDVVEDSDMSEERIMEEQEHVEVPFNIFDRSISPERTAAYCHGERQCRKFRVPRKKVRLHIHKKLRKWVKFSGCVDQESYSRVMRKEDYQPPDLPNSQSSIFPSPPSSFLNQLSFSSKWNGRKVGSSFRKTIMPKIPDSNLIHIRLCGIH</sequence>
<evidence type="ECO:0000256" key="2">
    <source>
        <dbReference type="SAM" id="MobiDB-lite"/>
    </source>
</evidence>
<feature type="compositionally biased region" description="Polar residues" evidence="2">
    <location>
        <begin position="300"/>
        <end position="309"/>
    </location>
</feature>
<gene>
    <name evidence="3" type="ORF">B9Z55_028183</name>
</gene>
<comment type="caution">
    <text evidence="3">The sequence shown here is derived from an EMBL/GenBank/DDBJ whole genome shotgun (WGS) entry which is preliminary data.</text>
</comment>
<accession>A0A2G5SCM2</accession>
<protein>
    <submittedName>
        <fullName evidence="3">Uncharacterized protein</fullName>
    </submittedName>
</protein>
<evidence type="ECO:0000313" key="4">
    <source>
        <dbReference type="Proteomes" id="UP000230233"/>
    </source>
</evidence>
<dbReference type="Proteomes" id="UP000230233">
    <property type="component" value="Unassembled WGS sequence"/>
</dbReference>
<feature type="coiled-coil region" evidence="1">
    <location>
        <begin position="44"/>
        <end position="85"/>
    </location>
</feature>
<keyword evidence="1" id="KW-0175">Coiled coil</keyword>
<feature type="compositionally biased region" description="Basic and acidic residues" evidence="2">
    <location>
        <begin position="266"/>
        <end position="279"/>
    </location>
</feature>
<feature type="region of interest" description="Disordered" evidence="2">
    <location>
        <begin position="246"/>
        <end position="309"/>
    </location>
</feature>
<dbReference type="AlphaFoldDB" id="A0A2G5SCM2"/>
<evidence type="ECO:0000256" key="1">
    <source>
        <dbReference type="SAM" id="Coils"/>
    </source>
</evidence>
<keyword evidence="4" id="KW-1185">Reference proteome</keyword>
<organism evidence="3 4">
    <name type="scientific">Caenorhabditis nigoni</name>
    <dbReference type="NCBI Taxonomy" id="1611254"/>
    <lineage>
        <taxon>Eukaryota</taxon>
        <taxon>Metazoa</taxon>
        <taxon>Ecdysozoa</taxon>
        <taxon>Nematoda</taxon>
        <taxon>Chromadorea</taxon>
        <taxon>Rhabditida</taxon>
        <taxon>Rhabditina</taxon>
        <taxon>Rhabditomorpha</taxon>
        <taxon>Rhabditoidea</taxon>
        <taxon>Rhabditidae</taxon>
        <taxon>Peloderinae</taxon>
        <taxon>Caenorhabditis</taxon>
    </lineage>
</organism>
<reference evidence="4" key="1">
    <citation type="submission" date="2017-10" db="EMBL/GenBank/DDBJ databases">
        <title>Rapid genome shrinkage in a self-fertile nematode reveals novel sperm competition proteins.</title>
        <authorList>
            <person name="Yin D."/>
            <person name="Schwarz E.M."/>
            <person name="Thomas C.G."/>
            <person name="Felde R.L."/>
            <person name="Korf I.F."/>
            <person name="Cutter A.D."/>
            <person name="Schartner C.M."/>
            <person name="Ralston E.J."/>
            <person name="Meyer B.J."/>
            <person name="Haag E.S."/>
        </authorList>
    </citation>
    <scope>NUCLEOTIDE SEQUENCE [LARGE SCALE GENOMIC DNA]</scope>
    <source>
        <strain evidence="4">JU1422</strain>
    </source>
</reference>
<proteinExistence type="predicted"/>
<name>A0A2G5SCM2_9PELO</name>